<dbReference type="GO" id="GO:0015562">
    <property type="term" value="F:efflux transmembrane transporter activity"/>
    <property type="evidence" value="ECO:0007669"/>
    <property type="project" value="TreeGrafter"/>
</dbReference>
<gene>
    <name evidence="5" type="ORF">MNBD_ALPHA01-997</name>
</gene>
<keyword evidence="2" id="KW-0812">Transmembrane</keyword>
<dbReference type="PANTHER" id="PTHR30469:SF38">
    <property type="entry name" value="HLYD FAMILY SECRETION PROTEIN"/>
    <property type="match status" value="1"/>
</dbReference>
<feature type="transmembrane region" description="Helical" evidence="2">
    <location>
        <begin position="27"/>
        <end position="52"/>
    </location>
</feature>
<dbReference type="AlphaFoldDB" id="A0A3B0SQ56"/>
<dbReference type="Gene3D" id="2.40.30.170">
    <property type="match status" value="1"/>
</dbReference>
<protein>
    <submittedName>
        <fullName evidence="5">Acriflavin resistance protein</fullName>
    </submittedName>
</protein>
<feature type="domain" description="CzcB-like barrel-sandwich hybrid" evidence="4">
    <location>
        <begin position="114"/>
        <end position="261"/>
    </location>
</feature>
<organism evidence="5">
    <name type="scientific">hydrothermal vent metagenome</name>
    <dbReference type="NCBI Taxonomy" id="652676"/>
    <lineage>
        <taxon>unclassified sequences</taxon>
        <taxon>metagenomes</taxon>
        <taxon>ecological metagenomes</taxon>
    </lineage>
</organism>
<dbReference type="InterPro" id="IPR058647">
    <property type="entry name" value="BSH_CzcB-like"/>
</dbReference>
<keyword evidence="2" id="KW-1133">Transmembrane helix</keyword>
<evidence type="ECO:0000313" key="5">
    <source>
        <dbReference type="EMBL" id="VAW07618.1"/>
    </source>
</evidence>
<dbReference type="SUPFAM" id="SSF111369">
    <property type="entry name" value="HlyD-like secretion proteins"/>
    <property type="match status" value="1"/>
</dbReference>
<dbReference type="Pfam" id="PF25973">
    <property type="entry name" value="BSH_CzcB"/>
    <property type="match status" value="1"/>
</dbReference>
<reference evidence="5" key="1">
    <citation type="submission" date="2018-06" db="EMBL/GenBank/DDBJ databases">
        <authorList>
            <person name="Zhirakovskaya E."/>
        </authorList>
    </citation>
    <scope>NUCLEOTIDE SEQUENCE</scope>
</reference>
<dbReference type="InterPro" id="IPR058792">
    <property type="entry name" value="Beta-barrel_RND_2"/>
</dbReference>
<evidence type="ECO:0000256" key="2">
    <source>
        <dbReference type="SAM" id="Phobius"/>
    </source>
</evidence>
<dbReference type="InterPro" id="IPR006143">
    <property type="entry name" value="RND_pump_MFP"/>
</dbReference>
<evidence type="ECO:0000259" key="3">
    <source>
        <dbReference type="Pfam" id="PF25954"/>
    </source>
</evidence>
<dbReference type="PANTHER" id="PTHR30469">
    <property type="entry name" value="MULTIDRUG RESISTANCE PROTEIN MDTA"/>
    <property type="match status" value="1"/>
</dbReference>
<sequence>MAEQQTSEKKKLLSQLKIDRDEEKTTGFSLVTLVVFLLLAFAVGTGTGMYILPSGNDKDQVGVPVTASVEKTVSSNSNTLSNGVEADAGPRLNVMKINSDEAILDASGYITARRMATVSAELTGRITEVLVEEGMKVERGQILARLDDAIAKVNLKYSEAQLKSVEARIKSVEAGFIEAKRVFDRISALESSNFSSEAQLTNSILGLETAKAEMVRVRADVDAARLEVARQQERLDDHTIRAPFSGVVIIKNAQPGEIVSPGSAGGGFTRTGICTIVDMTSLEIEADVNEAYIGRIFSGQRVKAKLDAYPDWTIPASVIAIIPTANRAKATVRVRIKLEVTDSRILPDMGIKITFYKS</sequence>
<accession>A0A3B0SQ56</accession>
<dbReference type="NCBIfam" id="TIGR01730">
    <property type="entry name" value="RND_mfp"/>
    <property type="match status" value="1"/>
</dbReference>
<dbReference type="Pfam" id="PF25954">
    <property type="entry name" value="Beta-barrel_RND_2"/>
    <property type="match status" value="1"/>
</dbReference>
<feature type="domain" description="CusB-like beta-barrel" evidence="3">
    <location>
        <begin position="284"/>
        <end position="355"/>
    </location>
</feature>
<evidence type="ECO:0000259" key="4">
    <source>
        <dbReference type="Pfam" id="PF25973"/>
    </source>
</evidence>
<name>A0A3B0SQ56_9ZZZZ</name>
<feature type="coiled-coil region" evidence="1">
    <location>
        <begin position="207"/>
        <end position="241"/>
    </location>
</feature>
<dbReference type="GO" id="GO:1990281">
    <property type="term" value="C:efflux pump complex"/>
    <property type="evidence" value="ECO:0007669"/>
    <property type="project" value="TreeGrafter"/>
</dbReference>
<proteinExistence type="predicted"/>
<keyword evidence="1" id="KW-0175">Coiled coil</keyword>
<keyword evidence="2" id="KW-0472">Membrane</keyword>
<evidence type="ECO:0000256" key="1">
    <source>
        <dbReference type="SAM" id="Coils"/>
    </source>
</evidence>
<dbReference type="Gene3D" id="2.40.50.100">
    <property type="match status" value="2"/>
</dbReference>
<dbReference type="EMBL" id="UOEJ01000280">
    <property type="protein sequence ID" value="VAW07618.1"/>
    <property type="molecule type" value="Genomic_DNA"/>
</dbReference>